<proteinExistence type="predicted"/>
<evidence type="ECO:0000259" key="1">
    <source>
        <dbReference type="Pfam" id="PF15919"/>
    </source>
</evidence>
<comment type="caution">
    <text evidence="2">The sequence shown here is derived from an EMBL/GenBank/DDBJ whole genome shotgun (WGS) entry which is preliminary data.</text>
</comment>
<dbReference type="InterPro" id="IPR035069">
    <property type="entry name" value="TTHA1013/TTHA0281-like"/>
</dbReference>
<feature type="domain" description="HicB-like antitoxin of toxin-antitoxin system" evidence="1">
    <location>
        <begin position="17"/>
        <end position="67"/>
    </location>
</feature>
<dbReference type="Pfam" id="PF15919">
    <property type="entry name" value="HicB_lk_antitox"/>
    <property type="match status" value="1"/>
</dbReference>
<organism evidence="2 3">
    <name type="scientific">Sphingomonas gilva</name>
    <dbReference type="NCBI Taxonomy" id="2305907"/>
    <lineage>
        <taxon>Bacteria</taxon>
        <taxon>Pseudomonadati</taxon>
        <taxon>Pseudomonadota</taxon>
        <taxon>Alphaproteobacteria</taxon>
        <taxon>Sphingomonadales</taxon>
        <taxon>Sphingomonadaceae</taxon>
        <taxon>Sphingomonas</taxon>
    </lineage>
</organism>
<dbReference type="RefSeq" id="WP_118863990.1">
    <property type="nucleotide sequence ID" value="NZ_QWLV01000003.1"/>
</dbReference>
<accession>A0A396S2X5</accession>
<gene>
    <name evidence="2" type="ORF">D1610_09855</name>
</gene>
<evidence type="ECO:0000313" key="3">
    <source>
        <dbReference type="Proteomes" id="UP000266693"/>
    </source>
</evidence>
<dbReference type="Gene3D" id="3.30.160.250">
    <property type="match status" value="1"/>
</dbReference>
<sequence length="71" mass="7613">MNPQDYEVDIRPLSDADGGGFIAIVPELPGCRSDGDTPQEALDNAYDAIACWIEAAQEMGRPVPQPRRAAA</sequence>
<dbReference type="OrthoDB" id="9807959at2"/>
<dbReference type="PANTHER" id="PTHR34504:SF2">
    <property type="entry name" value="UPF0150 PROTEIN SSL0259"/>
    <property type="match status" value="1"/>
</dbReference>
<protein>
    <submittedName>
        <fullName evidence="2">Type II toxin-antitoxin system HicB family antitoxin</fullName>
    </submittedName>
</protein>
<dbReference type="SUPFAM" id="SSF143100">
    <property type="entry name" value="TTHA1013/TTHA0281-like"/>
    <property type="match status" value="1"/>
</dbReference>
<dbReference type="EMBL" id="QWLV01000003">
    <property type="protein sequence ID" value="RHW17725.1"/>
    <property type="molecule type" value="Genomic_DNA"/>
</dbReference>
<dbReference type="Proteomes" id="UP000266693">
    <property type="component" value="Unassembled WGS sequence"/>
</dbReference>
<dbReference type="InterPro" id="IPR031807">
    <property type="entry name" value="HicB-like"/>
</dbReference>
<dbReference type="InterPro" id="IPR051404">
    <property type="entry name" value="TA_system_antitoxin"/>
</dbReference>
<reference evidence="2 3" key="1">
    <citation type="submission" date="2018-08" db="EMBL/GenBank/DDBJ databases">
        <title>The multiple taxonomic identification of Sphingomonas gilva.</title>
        <authorList>
            <person name="Zhu D."/>
            <person name="Zheng S."/>
        </authorList>
    </citation>
    <scope>NUCLEOTIDE SEQUENCE [LARGE SCALE GENOMIC DNA]</scope>
    <source>
        <strain evidence="2 3">ZDH117</strain>
    </source>
</reference>
<dbReference type="AlphaFoldDB" id="A0A396S2X5"/>
<dbReference type="PANTHER" id="PTHR34504">
    <property type="entry name" value="ANTITOXIN HICB"/>
    <property type="match status" value="1"/>
</dbReference>
<name>A0A396S2X5_9SPHN</name>
<keyword evidence="3" id="KW-1185">Reference proteome</keyword>
<evidence type="ECO:0000313" key="2">
    <source>
        <dbReference type="EMBL" id="RHW17725.1"/>
    </source>
</evidence>